<dbReference type="RefSeq" id="WP_091449016.1">
    <property type="nucleotide sequence ID" value="NZ_FMZZ01000002.1"/>
</dbReference>
<name>A0A1G6LU41_9PSEU</name>
<sequence length="156" mass="15712">MAAVLASESAELAAGRSSHVAALARPILRPVRREGQGRLRPPTRGRAANAAHVVAAPDCAPRLAPLSVAALVAIAVVVAAAVYGLGLFAGAMTGGAEVPPTTTVVRVGPGESLSEVAERMAPGSDVAAVVERIRELNSLDGGAVRVGQPLTVPFSR</sequence>
<dbReference type="InterPro" id="IPR018392">
    <property type="entry name" value="LysM"/>
</dbReference>
<dbReference type="Proteomes" id="UP000199501">
    <property type="component" value="Unassembled WGS sequence"/>
</dbReference>
<dbReference type="AlphaFoldDB" id="A0A1G6LU41"/>
<proteinExistence type="predicted"/>
<keyword evidence="4" id="KW-1185">Reference proteome</keyword>
<protein>
    <recommendedName>
        <fullName evidence="2">LysM domain-containing protein</fullName>
    </recommendedName>
</protein>
<evidence type="ECO:0000313" key="3">
    <source>
        <dbReference type="EMBL" id="SDC46818.1"/>
    </source>
</evidence>
<evidence type="ECO:0000256" key="1">
    <source>
        <dbReference type="SAM" id="Phobius"/>
    </source>
</evidence>
<feature type="domain" description="LysM" evidence="2">
    <location>
        <begin position="106"/>
        <end position="153"/>
    </location>
</feature>
<gene>
    <name evidence="3" type="ORF">SAMN05216174_102244</name>
</gene>
<feature type="transmembrane region" description="Helical" evidence="1">
    <location>
        <begin position="66"/>
        <end position="89"/>
    </location>
</feature>
<evidence type="ECO:0000313" key="4">
    <source>
        <dbReference type="Proteomes" id="UP000199501"/>
    </source>
</evidence>
<reference evidence="4" key="1">
    <citation type="submission" date="2016-10" db="EMBL/GenBank/DDBJ databases">
        <authorList>
            <person name="Varghese N."/>
            <person name="Submissions S."/>
        </authorList>
    </citation>
    <scope>NUCLEOTIDE SEQUENCE [LARGE SCALE GENOMIC DNA]</scope>
    <source>
        <strain evidence="4">IBRC-M 10403</strain>
    </source>
</reference>
<keyword evidence="1" id="KW-0472">Membrane</keyword>
<dbReference type="Pfam" id="PF01476">
    <property type="entry name" value="LysM"/>
    <property type="match status" value="1"/>
</dbReference>
<keyword evidence="1" id="KW-0812">Transmembrane</keyword>
<evidence type="ECO:0000259" key="2">
    <source>
        <dbReference type="Pfam" id="PF01476"/>
    </source>
</evidence>
<keyword evidence="1" id="KW-1133">Transmembrane helix</keyword>
<dbReference type="Gene3D" id="3.10.350.10">
    <property type="entry name" value="LysM domain"/>
    <property type="match status" value="1"/>
</dbReference>
<dbReference type="InterPro" id="IPR036779">
    <property type="entry name" value="LysM_dom_sf"/>
</dbReference>
<accession>A0A1G6LU41</accession>
<dbReference type="OrthoDB" id="3699712at2"/>
<dbReference type="EMBL" id="FMZZ01000002">
    <property type="protein sequence ID" value="SDC46818.1"/>
    <property type="molecule type" value="Genomic_DNA"/>
</dbReference>
<organism evidence="3 4">
    <name type="scientific">Actinokineospora iranica</name>
    <dbReference type="NCBI Taxonomy" id="1271860"/>
    <lineage>
        <taxon>Bacteria</taxon>
        <taxon>Bacillati</taxon>
        <taxon>Actinomycetota</taxon>
        <taxon>Actinomycetes</taxon>
        <taxon>Pseudonocardiales</taxon>
        <taxon>Pseudonocardiaceae</taxon>
        <taxon>Actinokineospora</taxon>
    </lineage>
</organism>
<dbReference type="STRING" id="1271860.SAMN05216174_102244"/>